<dbReference type="Pfam" id="PF00295">
    <property type="entry name" value="Glyco_hydro_28"/>
    <property type="match status" value="1"/>
</dbReference>
<dbReference type="PANTHER" id="PTHR31375">
    <property type="match status" value="1"/>
</dbReference>
<dbReference type="GO" id="GO:0005975">
    <property type="term" value="P:carbohydrate metabolic process"/>
    <property type="evidence" value="ECO:0007669"/>
    <property type="project" value="InterPro"/>
</dbReference>
<keyword evidence="10" id="KW-1185">Reference proteome</keyword>
<reference evidence="9 10" key="1">
    <citation type="submission" date="2024-01" db="EMBL/GenBank/DDBJ databases">
        <title>The genomes of 5 underutilized Papilionoideae crops provide insights into root nodulation and disease resistanc.</title>
        <authorList>
            <person name="Jiang F."/>
        </authorList>
    </citation>
    <scope>NUCLEOTIDE SEQUENCE [LARGE SCALE GENOMIC DNA]</scope>
    <source>
        <strain evidence="9">LVBAO_FW01</strain>
        <tissue evidence="9">Leaves</tissue>
    </source>
</reference>
<evidence type="ECO:0000256" key="1">
    <source>
        <dbReference type="ARBA" id="ARBA00004191"/>
    </source>
</evidence>
<dbReference type="InterPro" id="IPR011050">
    <property type="entry name" value="Pectin_lyase_fold/virulence"/>
</dbReference>
<dbReference type="InterPro" id="IPR012334">
    <property type="entry name" value="Pectin_lyas_fold"/>
</dbReference>
<evidence type="ECO:0000256" key="2">
    <source>
        <dbReference type="ARBA" id="ARBA00008834"/>
    </source>
</evidence>
<proteinExistence type="inferred from homology"/>
<dbReference type="InterPro" id="IPR000743">
    <property type="entry name" value="Glyco_hydro_28"/>
</dbReference>
<evidence type="ECO:0008006" key="11">
    <source>
        <dbReference type="Google" id="ProtNLM"/>
    </source>
</evidence>
<evidence type="ECO:0000313" key="10">
    <source>
        <dbReference type="Proteomes" id="UP001367508"/>
    </source>
</evidence>
<accession>A0AAN9Q383</accession>
<keyword evidence="4" id="KW-0964">Secreted</keyword>
<keyword evidence="6 8" id="KW-0326">Glycosidase</keyword>
<evidence type="ECO:0000256" key="5">
    <source>
        <dbReference type="ARBA" id="ARBA00022801"/>
    </source>
</evidence>
<evidence type="ECO:0000256" key="3">
    <source>
        <dbReference type="ARBA" id="ARBA00022512"/>
    </source>
</evidence>
<evidence type="ECO:0000313" key="9">
    <source>
        <dbReference type="EMBL" id="KAK7320691.1"/>
    </source>
</evidence>
<dbReference type="AlphaFoldDB" id="A0AAN9Q383"/>
<comment type="subcellular location">
    <subcellularLocation>
        <location evidence="1">Secreted</location>
        <location evidence="1">Cell wall</location>
    </subcellularLocation>
</comment>
<evidence type="ECO:0000256" key="7">
    <source>
        <dbReference type="ARBA" id="ARBA00023316"/>
    </source>
</evidence>
<gene>
    <name evidence="9" type="ORF">VNO77_30395</name>
</gene>
<evidence type="ECO:0000256" key="8">
    <source>
        <dbReference type="RuleBase" id="RU361169"/>
    </source>
</evidence>
<evidence type="ECO:0000256" key="6">
    <source>
        <dbReference type="ARBA" id="ARBA00023295"/>
    </source>
</evidence>
<dbReference type="GO" id="GO:0071555">
    <property type="term" value="P:cell wall organization"/>
    <property type="evidence" value="ECO:0007669"/>
    <property type="project" value="UniProtKB-KW"/>
</dbReference>
<comment type="caution">
    <text evidence="9">The sequence shown here is derived from an EMBL/GenBank/DDBJ whole genome shotgun (WGS) entry which is preliminary data.</text>
</comment>
<evidence type="ECO:0000256" key="4">
    <source>
        <dbReference type="ARBA" id="ARBA00022525"/>
    </source>
</evidence>
<sequence>MRRISLTYLNMVPKEMAFEKAWKDLRESNQSTVTLAVPPNKTFLLHQISFQGPCKAQSVNIKIDGTLLAPKRDAWKVCTKRWLYFFGVRGMTLSGSGQLNGQGSHWWNALNTSSCKGIPTVRSSSH</sequence>
<keyword evidence="5 8" id="KW-0378">Hydrolase</keyword>
<dbReference type="SUPFAM" id="SSF51126">
    <property type="entry name" value="Pectin lyase-like"/>
    <property type="match status" value="1"/>
</dbReference>
<dbReference type="Gene3D" id="2.160.20.10">
    <property type="entry name" value="Single-stranded right-handed beta-helix, Pectin lyase-like"/>
    <property type="match status" value="1"/>
</dbReference>
<comment type="similarity">
    <text evidence="2 8">Belongs to the glycosyl hydrolase 28 family.</text>
</comment>
<keyword evidence="3" id="KW-0134">Cell wall</keyword>
<dbReference type="GO" id="GO:0004650">
    <property type="term" value="F:polygalacturonase activity"/>
    <property type="evidence" value="ECO:0007669"/>
    <property type="project" value="InterPro"/>
</dbReference>
<keyword evidence="7" id="KW-0961">Cell wall biogenesis/degradation</keyword>
<name>A0AAN9Q383_CANGL</name>
<protein>
    <recommendedName>
        <fullName evidence="11">Polygalacturonase</fullName>
    </recommendedName>
</protein>
<dbReference type="Proteomes" id="UP001367508">
    <property type="component" value="Unassembled WGS sequence"/>
</dbReference>
<dbReference type="EMBL" id="JAYMYQ010000007">
    <property type="protein sequence ID" value="KAK7320691.1"/>
    <property type="molecule type" value="Genomic_DNA"/>
</dbReference>
<organism evidence="9 10">
    <name type="scientific">Canavalia gladiata</name>
    <name type="common">Sword bean</name>
    <name type="synonym">Dolichos gladiatus</name>
    <dbReference type="NCBI Taxonomy" id="3824"/>
    <lineage>
        <taxon>Eukaryota</taxon>
        <taxon>Viridiplantae</taxon>
        <taxon>Streptophyta</taxon>
        <taxon>Embryophyta</taxon>
        <taxon>Tracheophyta</taxon>
        <taxon>Spermatophyta</taxon>
        <taxon>Magnoliopsida</taxon>
        <taxon>eudicotyledons</taxon>
        <taxon>Gunneridae</taxon>
        <taxon>Pentapetalae</taxon>
        <taxon>rosids</taxon>
        <taxon>fabids</taxon>
        <taxon>Fabales</taxon>
        <taxon>Fabaceae</taxon>
        <taxon>Papilionoideae</taxon>
        <taxon>50 kb inversion clade</taxon>
        <taxon>NPAAA clade</taxon>
        <taxon>indigoferoid/millettioid clade</taxon>
        <taxon>Phaseoleae</taxon>
        <taxon>Canavalia</taxon>
    </lineage>
</organism>